<gene>
    <name evidence="1" type="ORF">ACFFV7_51170</name>
</gene>
<comment type="caution">
    <text evidence="1">The sequence shown here is derived from an EMBL/GenBank/DDBJ whole genome shotgun (WGS) entry which is preliminary data.</text>
</comment>
<dbReference type="RefSeq" id="WP_189648127.1">
    <property type="nucleotide sequence ID" value="NZ_BMRC01000006.1"/>
</dbReference>
<evidence type="ECO:0000313" key="2">
    <source>
        <dbReference type="Proteomes" id="UP001589647"/>
    </source>
</evidence>
<evidence type="ECO:0000313" key="1">
    <source>
        <dbReference type="EMBL" id="MFB9209624.1"/>
    </source>
</evidence>
<reference evidence="1 2" key="1">
    <citation type="submission" date="2024-09" db="EMBL/GenBank/DDBJ databases">
        <authorList>
            <person name="Sun Q."/>
            <person name="Mori K."/>
        </authorList>
    </citation>
    <scope>NUCLEOTIDE SEQUENCE [LARGE SCALE GENOMIC DNA]</scope>
    <source>
        <strain evidence="1 2">CCM 3426</strain>
    </source>
</reference>
<sequence length="71" mass="8195">MLLPTTTALLWILNVAYVAAERTAWPTLGEWESGQRLLIGTMIVFTIAWLLEKQGIEYRIGYRQGQQDRDQ</sequence>
<organism evidence="1 2">
    <name type="scientific">Nonomuraea spiralis</name>
    <dbReference type="NCBI Taxonomy" id="46182"/>
    <lineage>
        <taxon>Bacteria</taxon>
        <taxon>Bacillati</taxon>
        <taxon>Actinomycetota</taxon>
        <taxon>Actinomycetes</taxon>
        <taxon>Streptosporangiales</taxon>
        <taxon>Streptosporangiaceae</taxon>
        <taxon>Nonomuraea</taxon>
    </lineage>
</organism>
<protein>
    <submittedName>
        <fullName evidence="1">Uncharacterized protein</fullName>
    </submittedName>
</protein>
<name>A0ABV5J0V9_9ACTN</name>
<accession>A0ABV5J0V9</accession>
<keyword evidence="2" id="KW-1185">Reference proteome</keyword>
<dbReference type="Proteomes" id="UP001589647">
    <property type="component" value="Unassembled WGS sequence"/>
</dbReference>
<proteinExistence type="predicted"/>
<dbReference type="EMBL" id="JBHMEI010000104">
    <property type="protein sequence ID" value="MFB9209624.1"/>
    <property type="molecule type" value="Genomic_DNA"/>
</dbReference>